<name>A0AAV4QJX7_9ARAC</name>
<evidence type="ECO:0000256" key="1">
    <source>
        <dbReference type="SAM" id="MobiDB-lite"/>
    </source>
</evidence>
<proteinExistence type="predicted"/>
<organism evidence="2 3">
    <name type="scientific">Caerostris darwini</name>
    <dbReference type="NCBI Taxonomy" id="1538125"/>
    <lineage>
        <taxon>Eukaryota</taxon>
        <taxon>Metazoa</taxon>
        <taxon>Ecdysozoa</taxon>
        <taxon>Arthropoda</taxon>
        <taxon>Chelicerata</taxon>
        <taxon>Arachnida</taxon>
        <taxon>Araneae</taxon>
        <taxon>Araneomorphae</taxon>
        <taxon>Entelegynae</taxon>
        <taxon>Araneoidea</taxon>
        <taxon>Araneidae</taxon>
        <taxon>Caerostris</taxon>
    </lineage>
</organism>
<sequence length="117" mass="12903">MDTMKSGVQAIFDLIVKTTGAKDGKLPINTIISWLKHAGIVGKDTGISESDVRKTHSKAATDKKNMDLNDLQQTITNIAKQKDLDPKTLLDKLSDSGPPQMEKDQSMAEKFISKFKK</sequence>
<accession>A0AAV4QJX7</accession>
<dbReference type="SUPFAM" id="SSF47473">
    <property type="entry name" value="EF-hand"/>
    <property type="match status" value="1"/>
</dbReference>
<comment type="caution">
    <text evidence="2">The sequence shown here is derived from an EMBL/GenBank/DDBJ whole genome shotgun (WGS) entry which is preliminary data.</text>
</comment>
<feature type="region of interest" description="Disordered" evidence="1">
    <location>
        <begin position="87"/>
        <end position="117"/>
    </location>
</feature>
<dbReference type="EMBL" id="BPLQ01004536">
    <property type="protein sequence ID" value="GIY08552.1"/>
    <property type="molecule type" value="Genomic_DNA"/>
</dbReference>
<keyword evidence="3" id="KW-1185">Reference proteome</keyword>
<protein>
    <submittedName>
        <fullName evidence="2">Uncharacterized protein</fullName>
    </submittedName>
</protein>
<evidence type="ECO:0000313" key="3">
    <source>
        <dbReference type="Proteomes" id="UP001054837"/>
    </source>
</evidence>
<reference evidence="2 3" key="1">
    <citation type="submission" date="2021-06" db="EMBL/GenBank/DDBJ databases">
        <title>Caerostris darwini draft genome.</title>
        <authorList>
            <person name="Kono N."/>
            <person name="Arakawa K."/>
        </authorList>
    </citation>
    <scope>NUCLEOTIDE SEQUENCE [LARGE SCALE GENOMIC DNA]</scope>
</reference>
<dbReference type="InterPro" id="IPR011992">
    <property type="entry name" value="EF-hand-dom_pair"/>
</dbReference>
<dbReference type="AlphaFoldDB" id="A0AAV4QJX7"/>
<evidence type="ECO:0000313" key="2">
    <source>
        <dbReference type="EMBL" id="GIY08552.1"/>
    </source>
</evidence>
<gene>
    <name evidence="2" type="primary">AVEN_170285_1</name>
    <name evidence="2" type="ORF">CDAR_432771</name>
</gene>
<dbReference type="Proteomes" id="UP001054837">
    <property type="component" value="Unassembled WGS sequence"/>
</dbReference>